<evidence type="ECO:0000313" key="2">
    <source>
        <dbReference type="EnsemblMetazoa" id="AEPI007902-PA"/>
    </source>
</evidence>
<dbReference type="EnsemblMetazoa" id="AEPI007902-RA">
    <property type="protein sequence ID" value="AEPI007902-PA"/>
    <property type="gene ID" value="AEPI007902"/>
</dbReference>
<dbReference type="InterPro" id="IPR036872">
    <property type="entry name" value="CH_dom_sf"/>
</dbReference>
<dbReference type="PANTHER" id="PTHR12509">
    <property type="entry name" value="SPERMATOGENESIS-ASSOCIATED 4-RELATED"/>
    <property type="match status" value="1"/>
</dbReference>
<organism evidence="2 3">
    <name type="scientific">Anopheles epiroticus</name>
    <dbReference type="NCBI Taxonomy" id="199890"/>
    <lineage>
        <taxon>Eukaryota</taxon>
        <taxon>Metazoa</taxon>
        <taxon>Ecdysozoa</taxon>
        <taxon>Arthropoda</taxon>
        <taxon>Hexapoda</taxon>
        <taxon>Insecta</taxon>
        <taxon>Pterygota</taxon>
        <taxon>Neoptera</taxon>
        <taxon>Endopterygota</taxon>
        <taxon>Diptera</taxon>
        <taxon>Nematocera</taxon>
        <taxon>Culicoidea</taxon>
        <taxon>Culicidae</taxon>
        <taxon>Anophelinae</taxon>
        <taxon>Anopheles</taxon>
    </lineage>
</organism>
<dbReference type="GO" id="GO:0005930">
    <property type="term" value="C:axoneme"/>
    <property type="evidence" value="ECO:0007669"/>
    <property type="project" value="TreeGrafter"/>
</dbReference>
<feature type="domain" description="CH-like" evidence="1">
    <location>
        <begin position="8"/>
        <end position="80"/>
    </location>
</feature>
<dbReference type="GO" id="GO:0008017">
    <property type="term" value="F:microtubule binding"/>
    <property type="evidence" value="ECO:0007669"/>
    <property type="project" value="TreeGrafter"/>
</dbReference>
<sequence>MTALRSYTVLVAEILKQLYPKLVDLHNYTKCSAMRNKLDNWRTLNRKVFGRLNIFLDEEMMADLASGSNGMIEVVLYELMARYSLENKPNYQHDGQDFNT</sequence>
<reference evidence="3" key="1">
    <citation type="submission" date="2013-03" db="EMBL/GenBank/DDBJ databases">
        <title>The Genome Sequence of Anopheles epiroticus epiroticus2.</title>
        <authorList>
            <consortium name="The Broad Institute Genomics Platform"/>
            <person name="Neafsey D.E."/>
            <person name="Howell P."/>
            <person name="Walker B."/>
            <person name="Young S.K."/>
            <person name="Zeng Q."/>
            <person name="Gargeya S."/>
            <person name="Fitzgerald M."/>
            <person name="Haas B."/>
            <person name="Abouelleil A."/>
            <person name="Allen A.W."/>
            <person name="Alvarado L."/>
            <person name="Arachchi H.M."/>
            <person name="Berlin A.M."/>
            <person name="Chapman S.B."/>
            <person name="Gainer-Dewar J."/>
            <person name="Goldberg J."/>
            <person name="Griggs A."/>
            <person name="Gujja S."/>
            <person name="Hansen M."/>
            <person name="Howarth C."/>
            <person name="Imamovic A."/>
            <person name="Ireland A."/>
            <person name="Larimer J."/>
            <person name="McCowan C."/>
            <person name="Murphy C."/>
            <person name="Pearson M."/>
            <person name="Poon T.W."/>
            <person name="Priest M."/>
            <person name="Roberts A."/>
            <person name="Saif S."/>
            <person name="Shea T."/>
            <person name="Sisk P."/>
            <person name="Sykes S."/>
            <person name="Wortman J."/>
            <person name="Nusbaum C."/>
            <person name="Birren B."/>
        </authorList>
    </citation>
    <scope>NUCLEOTIDE SEQUENCE [LARGE SCALE GENOMIC DNA]</scope>
    <source>
        <strain evidence="3">Epiroticus2</strain>
    </source>
</reference>
<dbReference type="VEuPathDB" id="VectorBase:AEPI007902"/>
<evidence type="ECO:0000313" key="3">
    <source>
        <dbReference type="Proteomes" id="UP000075885"/>
    </source>
</evidence>
<dbReference type="AlphaFoldDB" id="A0A182PLT0"/>
<dbReference type="InterPro" id="IPR052111">
    <property type="entry name" value="Spermatogenesis_Ciliary_MAP"/>
</dbReference>
<dbReference type="InterPro" id="IPR010441">
    <property type="entry name" value="CH_2"/>
</dbReference>
<protein>
    <submittedName>
        <fullName evidence="2">CH_2 domain-containing protein</fullName>
    </submittedName>
</protein>
<dbReference type="Pfam" id="PF06294">
    <property type="entry name" value="CH_2"/>
    <property type="match status" value="1"/>
</dbReference>
<keyword evidence="3" id="KW-1185">Reference proteome</keyword>
<accession>A0A182PLT0</accession>
<dbReference type="STRING" id="199890.A0A182PLT0"/>
<dbReference type="PANTHER" id="PTHR12509:SF9">
    <property type="entry name" value="SPERM FLAGELLAR PROTEIN 1 ISOFORM X1"/>
    <property type="match status" value="1"/>
</dbReference>
<dbReference type="Proteomes" id="UP000075885">
    <property type="component" value="Unassembled WGS sequence"/>
</dbReference>
<proteinExistence type="predicted"/>
<dbReference type="Gene3D" id="1.10.418.10">
    <property type="entry name" value="Calponin-like domain"/>
    <property type="match status" value="1"/>
</dbReference>
<dbReference type="GO" id="GO:0051493">
    <property type="term" value="P:regulation of cytoskeleton organization"/>
    <property type="evidence" value="ECO:0007669"/>
    <property type="project" value="TreeGrafter"/>
</dbReference>
<evidence type="ECO:0000259" key="1">
    <source>
        <dbReference type="Pfam" id="PF06294"/>
    </source>
</evidence>
<name>A0A182PLT0_9DIPT</name>
<reference evidence="2" key="2">
    <citation type="submission" date="2020-05" db="UniProtKB">
        <authorList>
            <consortium name="EnsemblMetazoa"/>
        </authorList>
    </citation>
    <scope>IDENTIFICATION</scope>
    <source>
        <strain evidence="2">Epiroticus2</strain>
    </source>
</reference>